<dbReference type="PROSITE" id="PS50234">
    <property type="entry name" value="VWFA"/>
    <property type="match status" value="1"/>
</dbReference>
<dbReference type="InterPro" id="IPR036465">
    <property type="entry name" value="vWFA_dom_sf"/>
</dbReference>
<feature type="region of interest" description="Disordered" evidence="1">
    <location>
        <begin position="316"/>
        <end position="359"/>
    </location>
</feature>
<dbReference type="Gene3D" id="3.40.50.410">
    <property type="entry name" value="von Willebrand factor, type A domain"/>
    <property type="match status" value="1"/>
</dbReference>
<feature type="compositionally biased region" description="Gly residues" evidence="1">
    <location>
        <begin position="340"/>
        <end position="350"/>
    </location>
</feature>
<evidence type="ECO:0000313" key="3">
    <source>
        <dbReference type="EMBL" id="MBB5938232.1"/>
    </source>
</evidence>
<dbReference type="SMART" id="SM00327">
    <property type="entry name" value="VWA"/>
    <property type="match status" value="1"/>
</dbReference>
<dbReference type="SUPFAM" id="SSF53850">
    <property type="entry name" value="Periplasmic binding protein-like II"/>
    <property type="match status" value="1"/>
</dbReference>
<evidence type="ECO:0000256" key="1">
    <source>
        <dbReference type="SAM" id="MobiDB-lite"/>
    </source>
</evidence>
<proteinExistence type="predicted"/>
<sequence>MRRNRSMRHGLGTRLTRRTLGARRAPWSAGTTVTTHAGAGTGAPRVDGPKGARSGDERPRGSRVFTTVTAVTAAVLALSLVAGCSSSGADGDDGGGGGDGGGRRAPGTLRVLASSELSDLWYVLKDAEKATGVKIEPTWTGTLDGAQMVASGKADGKYDAVWLASNDYLRLLIGDGKKIRTETPIVSSPVSIGVRSAAVKRLGWNPQQVTWSQVHQAVTAGKLTYGMTDPVRSNSGYSALIALTSALSKAQSALTDADVKAASPKLREFFTGQRLTSGSSGWLAEAFARRATQQPPVDALINYESVLLSLKRGKLLSQDPKDGGSTDKSQGDTGQEDTGQEGGGAQGQDGAGTAVDGIPDLTIIRPTDGVVTADYPLSLLSSANRDARDSFASLTRHLRTPGAQQALTKETFRRPVVASVPPAPGISREPRRELPFPGTRAVADRLLDAYENELRRPSRTVYVLDTSGSMDEARLGRLKAALRRLTGSDDSATGQRFRDREEVTLMPFADQVKEVNTHTVPDEHPADALDRIRTDVDGLASGGGTAIYSSLQEAYRHLGRRASKTGDDRFTSIVLMTDGENTAGAKAADFNAFYAGLSSEQRTIPVFPILFGDSDRAELDHIADLTGGQLFDAVKGSLDGAFEEIRGYQ</sequence>
<feature type="region of interest" description="Disordered" evidence="1">
    <location>
        <begin position="1"/>
        <end position="63"/>
    </location>
</feature>
<protein>
    <submittedName>
        <fullName evidence="3">Ca-activated chloride channel family protein</fullName>
    </submittedName>
</protein>
<dbReference type="InterPro" id="IPR002035">
    <property type="entry name" value="VWF_A"/>
</dbReference>
<dbReference type="EMBL" id="JACHJL010000015">
    <property type="protein sequence ID" value="MBB5938232.1"/>
    <property type="molecule type" value="Genomic_DNA"/>
</dbReference>
<dbReference type="SUPFAM" id="SSF53300">
    <property type="entry name" value="vWA-like"/>
    <property type="match status" value="1"/>
</dbReference>
<feature type="region of interest" description="Disordered" evidence="1">
    <location>
        <begin position="87"/>
        <end position="107"/>
    </location>
</feature>
<dbReference type="Pfam" id="PF13519">
    <property type="entry name" value="VWA_2"/>
    <property type="match status" value="1"/>
</dbReference>
<accession>A0A7W9QFG2</accession>
<comment type="caution">
    <text evidence="3">The sequence shown here is derived from an EMBL/GenBank/DDBJ whole genome shotgun (WGS) entry which is preliminary data.</text>
</comment>
<dbReference type="Pfam" id="PF13531">
    <property type="entry name" value="SBP_bac_11"/>
    <property type="match status" value="1"/>
</dbReference>
<gene>
    <name evidence="3" type="ORF">FHS42_005320</name>
</gene>
<feature type="domain" description="VWFA" evidence="2">
    <location>
        <begin position="459"/>
        <end position="623"/>
    </location>
</feature>
<feature type="compositionally biased region" description="Basic and acidic residues" evidence="1">
    <location>
        <begin position="47"/>
        <end position="60"/>
    </location>
</feature>
<reference evidence="3 4" key="1">
    <citation type="submission" date="2020-08" db="EMBL/GenBank/DDBJ databases">
        <title>Genomic Encyclopedia of Type Strains, Phase III (KMG-III): the genomes of soil and plant-associated and newly described type strains.</title>
        <authorList>
            <person name="Whitman W."/>
        </authorList>
    </citation>
    <scope>NUCLEOTIDE SEQUENCE [LARGE SCALE GENOMIC DNA]</scope>
    <source>
        <strain evidence="3 4">CECT 8305</strain>
    </source>
</reference>
<name>A0A7W9QFG2_9ACTN</name>
<feature type="compositionally biased region" description="Low complexity" evidence="1">
    <location>
        <begin position="22"/>
        <end position="38"/>
    </location>
</feature>
<feature type="compositionally biased region" description="Gly residues" evidence="1">
    <location>
        <begin position="94"/>
        <end position="104"/>
    </location>
</feature>
<evidence type="ECO:0000259" key="2">
    <source>
        <dbReference type="PROSITE" id="PS50234"/>
    </source>
</evidence>
<dbReference type="Proteomes" id="UP000588098">
    <property type="component" value="Unassembled WGS sequence"/>
</dbReference>
<evidence type="ECO:0000313" key="4">
    <source>
        <dbReference type="Proteomes" id="UP000588098"/>
    </source>
</evidence>
<dbReference type="RefSeq" id="WP_184575835.1">
    <property type="nucleotide sequence ID" value="NZ_JACHJL010000015.1"/>
</dbReference>
<dbReference type="CDD" id="cd00198">
    <property type="entry name" value="vWFA"/>
    <property type="match status" value="1"/>
</dbReference>
<keyword evidence="4" id="KW-1185">Reference proteome</keyword>
<organism evidence="3 4">
    <name type="scientific">Streptomyces zagrosensis</name>
    <dbReference type="NCBI Taxonomy" id="1042984"/>
    <lineage>
        <taxon>Bacteria</taxon>
        <taxon>Bacillati</taxon>
        <taxon>Actinomycetota</taxon>
        <taxon>Actinomycetes</taxon>
        <taxon>Kitasatosporales</taxon>
        <taxon>Streptomycetaceae</taxon>
        <taxon>Streptomyces</taxon>
    </lineage>
</organism>
<dbReference type="AlphaFoldDB" id="A0A7W9QFG2"/>